<dbReference type="Pfam" id="PF00571">
    <property type="entry name" value="CBS"/>
    <property type="match status" value="1"/>
</dbReference>
<dbReference type="Proteomes" id="UP000251993">
    <property type="component" value="Chromosome"/>
</dbReference>
<reference evidence="12 13" key="1">
    <citation type="submission" date="2018-07" db="EMBL/GenBank/DDBJ databases">
        <title>Genome sequencing of Runella.</title>
        <authorList>
            <person name="Baek M.-G."/>
            <person name="Yi H."/>
        </authorList>
    </citation>
    <scope>NUCLEOTIDE SEQUENCE [LARGE SCALE GENOMIC DNA]</scope>
    <source>
        <strain evidence="12 13">HYN0085</strain>
    </source>
</reference>
<sequence>MELFVIVLLVLINGIFSMSEIALVSSRKSKLETAARNGDRQAKHALELANSPNRFLSTVQIGITLIGILNGVFSGERITTDFQAYVEQYELLKPYSHSIAVGGVVLFVTYLSLVLGELVPKRIGMSNPEGIAKFMATPMNWLSNLTSPFIWLLAKSSDLFMKILRITPQNQAITEEEIKTIIQEGTTGGVIDEIEQEIVENVFHLGDRKITSLMTNRQEVTWLDSADDPEENKARIMESKHSIYPLCNDGIDNIVGLIYVKDLLGGDLDEQLTRLESLAREPLYIPENNKAYQALEKFKVSRVHFGIIVDEYGAMLGIATLNDILDALVGDLSETDEFNYDIVEREDGSFLVDAQLPWEDFINHFDITIQQKKELTGFNTLGGFALHIFKDIPDTGEHFTWQEYRFEIVDMDKSRIDKILVQKLSEEEEGG</sequence>
<evidence type="ECO:0000313" key="13">
    <source>
        <dbReference type="Proteomes" id="UP000251993"/>
    </source>
</evidence>
<dbReference type="PROSITE" id="PS51846">
    <property type="entry name" value="CNNM"/>
    <property type="match status" value="1"/>
</dbReference>
<dbReference type="Gene3D" id="3.30.465.10">
    <property type="match status" value="1"/>
</dbReference>
<proteinExistence type="predicted"/>
<dbReference type="EMBL" id="CP030850">
    <property type="protein sequence ID" value="AXE21247.1"/>
    <property type="molecule type" value="Genomic_DNA"/>
</dbReference>
<dbReference type="KEGG" id="run:DR864_27645"/>
<dbReference type="InterPro" id="IPR005170">
    <property type="entry name" value="Transptr-assoc_dom"/>
</dbReference>
<dbReference type="PANTHER" id="PTHR22777:SF17">
    <property type="entry name" value="UPF0053 PROTEIN SLL0260"/>
    <property type="match status" value="1"/>
</dbReference>
<dbReference type="Pfam" id="PF03471">
    <property type="entry name" value="CorC_HlyC"/>
    <property type="match status" value="1"/>
</dbReference>
<feature type="transmembrane region" description="Helical" evidence="9">
    <location>
        <begin position="94"/>
        <end position="115"/>
    </location>
</feature>
<evidence type="ECO:0000256" key="1">
    <source>
        <dbReference type="ARBA" id="ARBA00004141"/>
    </source>
</evidence>
<keyword evidence="13" id="KW-1185">Reference proteome</keyword>
<dbReference type="InterPro" id="IPR002550">
    <property type="entry name" value="CNNM"/>
</dbReference>
<dbReference type="GO" id="GO:0050660">
    <property type="term" value="F:flavin adenine dinucleotide binding"/>
    <property type="evidence" value="ECO:0007669"/>
    <property type="project" value="InterPro"/>
</dbReference>
<dbReference type="InterPro" id="IPR016169">
    <property type="entry name" value="FAD-bd_PCMH_sub2"/>
</dbReference>
<keyword evidence="2 8" id="KW-0812">Transmembrane</keyword>
<dbReference type="SMART" id="SM01091">
    <property type="entry name" value="CorC_HlyC"/>
    <property type="match status" value="1"/>
</dbReference>
<evidence type="ECO:0000259" key="11">
    <source>
        <dbReference type="PROSITE" id="PS51846"/>
    </source>
</evidence>
<dbReference type="InterPro" id="IPR046342">
    <property type="entry name" value="CBS_dom_sf"/>
</dbReference>
<evidence type="ECO:0000256" key="7">
    <source>
        <dbReference type="PROSITE-ProRule" id="PRU00703"/>
    </source>
</evidence>
<dbReference type="RefSeq" id="WP_114070008.1">
    <property type="nucleotide sequence ID" value="NZ_CP030850.1"/>
</dbReference>
<evidence type="ECO:0000256" key="9">
    <source>
        <dbReference type="SAM" id="Phobius"/>
    </source>
</evidence>
<dbReference type="InterPro" id="IPR044751">
    <property type="entry name" value="Ion_transp-like_CBS"/>
</dbReference>
<dbReference type="Gene3D" id="3.10.580.10">
    <property type="entry name" value="CBS-domain"/>
    <property type="match status" value="1"/>
</dbReference>
<dbReference type="InterPro" id="IPR000644">
    <property type="entry name" value="CBS_dom"/>
</dbReference>
<protein>
    <submittedName>
        <fullName evidence="12">Hemolysin</fullName>
    </submittedName>
</protein>
<dbReference type="GO" id="GO:0005886">
    <property type="term" value="C:plasma membrane"/>
    <property type="evidence" value="ECO:0007669"/>
    <property type="project" value="TreeGrafter"/>
</dbReference>
<organism evidence="12 13">
    <name type="scientific">Runella rosea</name>
    <dbReference type="NCBI Taxonomy" id="2259595"/>
    <lineage>
        <taxon>Bacteria</taxon>
        <taxon>Pseudomonadati</taxon>
        <taxon>Bacteroidota</taxon>
        <taxon>Cytophagia</taxon>
        <taxon>Cytophagales</taxon>
        <taxon>Spirosomataceae</taxon>
        <taxon>Runella</taxon>
    </lineage>
</organism>
<keyword evidence="5 7" id="KW-0129">CBS domain</keyword>
<evidence type="ECO:0000256" key="3">
    <source>
        <dbReference type="ARBA" id="ARBA00022737"/>
    </source>
</evidence>
<dbReference type="Pfam" id="PF01595">
    <property type="entry name" value="CNNM"/>
    <property type="match status" value="1"/>
</dbReference>
<feature type="domain" description="CBS" evidence="10">
    <location>
        <begin position="278"/>
        <end position="337"/>
    </location>
</feature>
<dbReference type="SUPFAM" id="SSF54631">
    <property type="entry name" value="CBS-domain pair"/>
    <property type="match status" value="1"/>
</dbReference>
<comment type="subcellular location">
    <subcellularLocation>
        <location evidence="1">Membrane</location>
        <topology evidence="1">Multi-pass membrane protein</topology>
    </subcellularLocation>
</comment>
<dbReference type="PROSITE" id="PS51371">
    <property type="entry name" value="CBS"/>
    <property type="match status" value="1"/>
</dbReference>
<keyword evidence="6 8" id="KW-0472">Membrane</keyword>
<evidence type="ECO:0000256" key="6">
    <source>
        <dbReference type="ARBA" id="ARBA00023136"/>
    </source>
</evidence>
<evidence type="ECO:0000256" key="4">
    <source>
        <dbReference type="ARBA" id="ARBA00022989"/>
    </source>
</evidence>
<name>A0A344TRH6_9BACT</name>
<dbReference type="OrthoDB" id="9798188at2"/>
<evidence type="ECO:0000256" key="2">
    <source>
        <dbReference type="ARBA" id="ARBA00022692"/>
    </source>
</evidence>
<dbReference type="InterPro" id="IPR036318">
    <property type="entry name" value="FAD-bd_PCMH-like_sf"/>
</dbReference>
<dbReference type="PANTHER" id="PTHR22777">
    <property type="entry name" value="HEMOLYSIN-RELATED"/>
    <property type="match status" value="1"/>
</dbReference>
<keyword evidence="4 8" id="KW-1133">Transmembrane helix</keyword>
<feature type="domain" description="CNNM transmembrane" evidence="11">
    <location>
        <begin position="1"/>
        <end position="195"/>
    </location>
</feature>
<evidence type="ECO:0000313" key="12">
    <source>
        <dbReference type="EMBL" id="AXE21247.1"/>
    </source>
</evidence>
<dbReference type="CDD" id="cd04590">
    <property type="entry name" value="CBS_pair_CorC_HlyC_assoc"/>
    <property type="match status" value="1"/>
</dbReference>
<keyword evidence="3" id="KW-0677">Repeat</keyword>
<evidence type="ECO:0000259" key="10">
    <source>
        <dbReference type="PROSITE" id="PS51371"/>
    </source>
</evidence>
<accession>A0A344TRH6</accession>
<dbReference type="AlphaFoldDB" id="A0A344TRH6"/>
<gene>
    <name evidence="12" type="ORF">DR864_27645</name>
</gene>
<evidence type="ECO:0000256" key="5">
    <source>
        <dbReference type="ARBA" id="ARBA00023122"/>
    </source>
</evidence>
<evidence type="ECO:0000256" key="8">
    <source>
        <dbReference type="PROSITE-ProRule" id="PRU01193"/>
    </source>
</evidence>
<dbReference type="SUPFAM" id="SSF56176">
    <property type="entry name" value="FAD-binding/transporter-associated domain-like"/>
    <property type="match status" value="1"/>
</dbReference>